<evidence type="ECO:0000259" key="6">
    <source>
        <dbReference type="Pfam" id="PF02836"/>
    </source>
</evidence>
<dbReference type="Proteomes" id="UP001058860">
    <property type="component" value="Chromosome"/>
</dbReference>
<evidence type="ECO:0000256" key="3">
    <source>
        <dbReference type="ARBA" id="ARBA00023295"/>
    </source>
</evidence>
<dbReference type="InterPro" id="IPR006103">
    <property type="entry name" value="Glyco_hydro_2_cat"/>
</dbReference>
<evidence type="ECO:0000259" key="5">
    <source>
        <dbReference type="Pfam" id="PF00703"/>
    </source>
</evidence>
<dbReference type="SUPFAM" id="SSF51445">
    <property type="entry name" value="(Trans)glycosidases"/>
    <property type="match status" value="1"/>
</dbReference>
<dbReference type="InterPro" id="IPR006102">
    <property type="entry name" value="Ig-like_GH2"/>
</dbReference>
<keyword evidence="3" id="KW-0326">Glycosidase</keyword>
<dbReference type="InterPro" id="IPR008979">
    <property type="entry name" value="Galactose-bd-like_sf"/>
</dbReference>
<feature type="signal peptide" evidence="4">
    <location>
        <begin position="1"/>
        <end position="22"/>
    </location>
</feature>
<evidence type="ECO:0000256" key="2">
    <source>
        <dbReference type="ARBA" id="ARBA00022801"/>
    </source>
</evidence>
<protein>
    <recommendedName>
        <fullName evidence="10">Beta-glucuronidase</fullName>
    </recommendedName>
</protein>
<evidence type="ECO:0000259" key="7">
    <source>
        <dbReference type="Pfam" id="PF02837"/>
    </source>
</evidence>
<comment type="similarity">
    <text evidence="1">Belongs to the glycosyl hydrolase 2 family.</text>
</comment>
<dbReference type="InterPro" id="IPR017853">
    <property type="entry name" value="GH"/>
</dbReference>
<dbReference type="InterPro" id="IPR051913">
    <property type="entry name" value="GH2_Domain-Containing"/>
</dbReference>
<evidence type="ECO:0008006" key="10">
    <source>
        <dbReference type="Google" id="ProtNLM"/>
    </source>
</evidence>
<dbReference type="Gene3D" id="2.60.40.10">
    <property type="entry name" value="Immunoglobulins"/>
    <property type="match status" value="1"/>
</dbReference>
<accession>A0ABY5PIF2</accession>
<proteinExistence type="inferred from homology"/>
<dbReference type="Pfam" id="PF02836">
    <property type="entry name" value="Glyco_hydro_2_C"/>
    <property type="match status" value="1"/>
</dbReference>
<dbReference type="InterPro" id="IPR036156">
    <property type="entry name" value="Beta-gal/glucu_dom_sf"/>
</dbReference>
<name>A0ABY5PIF2_9ACTN</name>
<evidence type="ECO:0000256" key="1">
    <source>
        <dbReference type="ARBA" id="ARBA00007401"/>
    </source>
</evidence>
<feature type="domain" description="Glycoside hydrolase family 2 immunoglobulin-like beta-sandwich" evidence="5">
    <location>
        <begin position="243"/>
        <end position="291"/>
    </location>
</feature>
<dbReference type="InterPro" id="IPR006104">
    <property type="entry name" value="Glyco_hydro_2_N"/>
</dbReference>
<gene>
    <name evidence="8" type="ORF">LRS13_02710</name>
</gene>
<keyword evidence="4" id="KW-0732">Signal</keyword>
<organism evidence="8 9">
    <name type="scientific">Svornostia abyssi</name>
    <dbReference type="NCBI Taxonomy" id="2898438"/>
    <lineage>
        <taxon>Bacteria</taxon>
        <taxon>Bacillati</taxon>
        <taxon>Actinomycetota</taxon>
        <taxon>Thermoleophilia</taxon>
        <taxon>Solirubrobacterales</taxon>
        <taxon>Baekduiaceae</taxon>
        <taxon>Svornostia</taxon>
    </lineage>
</organism>
<dbReference type="EMBL" id="CP088295">
    <property type="protein sequence ID" value="UUY04463.1"/>
    <property type="molecule type" value="Genomic_DNA"/>
</dbReference>
<dbReference type="Pfam" id="PF00703">
    <property type="entry name" value="Glyco_hydro_2"/>
    <property type="match status" value="1"/>
</dbReference>
<evidence type="ECO:0000313" key="8">
    <source>
        <dbReference type="EMBL" id="UUY04463.1"/>
    </source>
</evidence>
<dbReference type="RefSeq" id="WP_353864945.1">
    <property type="nucleotide sequence ID" value="NZ_CP088295.1"/>
</dbReference>
<dbReference type="SUPFAM" id="SSF49785">
    <property type="entry name" value="Galactose-binding domain-like"/>
    <property type="match status" value="1"/>
</dbReference>
<dbReference type="Gene3D" id="3.20.20.80">
    <property type="entry name" value="Glycosidases"/>
    <property type="match status" value="1"/>
</dbReference>
<reference evidence="9" key="1">
    <citation type="submission" date="2021-11" db="EMBL/GenBank/DDBJ databases">
        <title>Cultivation dependent microbiological survey of springs from the worlds oldest radium mine currently devoted to the extraction of radon-saturated water.</title>
        <authorList>
            <person name="Kapinusova G."/>
            <person name="Smrhova T."/>
            <person name="Strejcek M."/>
            <person name="Suman J."/>
            <person name="Jani K."/>
            <person name="Pajer P."/>
            <person name="Uhlik O."/>
        </authorList>
    </citation>
    <scope>NUCLEOTIDE SEQUENCE [LARGE SCALE GENOMIC DNA]</scope>
    <source>
        <strain evidence="9">J379</strain>
    </source>
</reference>
<evidence type="ECO:0000313" key="9">
    <source>
        <dbReference type="Proteomes" id="UP001058860"/>
    </source>
</evidence>
<sequence>MTLRLSLLATLLALVLPAAAAAAPPAPLPLDDGWEFALDDGRIGLDQGWQTGAPDAGWSAVSVPHTMQAETTQRTYEGTVGWYRLRFAPPNVTADGYRWALRFEGARRTATVWLNGQEIGTHQDPYTPFELELPGLRPGTLNTLVVRTDNIRPKGMREGWWNFGGLVRRVSLVPRGTAHLDHTAVMPRRVCDSVGCQWTAIVDTDVVAGPAGAPPTDVDLNLASPGGALTFGSAPMRALAPNERAHLRYEVVVAGPIFLWWPQSPALYQADVRLRAGERVEDLDRSRVGLRTISVVDGQLQLNGRPLNLRGASIQEDLPGRGSALSDADVDRIVADVEGLNADVTRAHYLLDERLLRKFDERGILVWNQAPVYHRDADLDDDARRAFELQNVRDTIRAARRHPSVIVHSVANELSPEPDRRVGTRRFLVAAEKIARELDPTRPVALDLLAYPGYGRQRTHARFDVLGINHYYGWYEGRKGHSTKNFGGLVKHLRAMHRRYPRQALVITEFGAEGVRKGGGRAMHTKGTFAFQTRFLRRTLDVVAGENYLSGAIYWTAREFAVKPRWQGGDIYAGDAIHSKAVLFYDGRPKPAWFVARQLFADVPTFR</sequence>
<dbReference type="SUPFAM" id="SSF49303">
    <property type="entry name" value="beta-Galactosidase/glucuronidase domain"/>
    <property type="match status" value="1"/>
</dbReference>
<feature type="domain" description="Glycoside hydrolase family 2 catalytic" evidence="6">
    <location>
        <begin position="294"/>
        <end position="600"/>
    </location>
</feature>
<dbReference type="PANTHER" id="PTHR42732:SF1">
    <property type="entry name" value="BETA-MANNOSIDASE"/>
    <property type="match status" value="1"/>
</dbReference>
<feature type="domain" description="Glycosyl hydrolases family 2 sugar binding" evidence="7">
    <location>
        <begin position="30"/>
        <end position="173"/>
    </location>
</feature>
<dbReference type="InterPro" id="IPR013783">
    <property type="entry name" value="Ig-like_fold"/>
</dbReference>
<evidence type="ECO:0000256" key="4">
    <source>
        <dbReference type="SAM" id="SignalP"/>
    </source>
</evidence>
<dbReference type="Gene3D" id="2.60.120.260">
    <property type="entry name" value="Galactose-binding domain-like"/>
    <property type="match status" value="1"/>
</dbReference>
<keyword evidence="2" id="KW-0378">Hydrolase</keyword>
<keyword evidence="9" id="KW-1185">Reference proteome</keyword>
<dbReference type="Pfam" id="PF02837">
    <property type="entry name" value="Glyco_hydro_2_N"/>
    <property type="match status" value="1"/>
</dbReference>
<feature type="chain" id="PRO_5045739870" description="Beta-glucuronidase" evidence="4">
    <location>
        <begin position="23"/>
        <end position="607"/>
    </location>
</feature>
<dbReference type="PANTHER" id="PTHR42732">
    <property type="entry name" value="BETA-GALACTOSIDASE"/>
    <property type="match status" value="1"/>
</dbReference>